<proteinExistence type="predicted"/>
<sequence length="45" mass="5245">MQCQEKLQEFFGYLWIFIYINVGLFSHKGSLLFDANTIQQGLECA</sequence>
<evidence type="ECO:0000256" key="1">
    <source>
        <dbReference type="SAM" id="Phobius"/>
    </source>
</evidence>
<dbReference type="EMBL" id="FUKJ01000075">
    <property type="protein sequence ID" value="SJM90426.1"/>
    <property type="molecule type" value="Genomic_DNA"/>
</dbReference>
<dbReference type="Proteomes" id="UP000195442">
    <property type="component" value="Unassembled WGS sequence"/>
</dbReference>
<name>A0A1R4H2M3_9GAMM</name>
<keyword evidence="1" id="KW-1133">Transmembrane helix</keyword>
<protein>
    <submittedName>
        <fullName evidence="2">Uncharacterized protein</fullName>
    </submittedName>
</protein>
<feature type="transmembrane region" description="Helical" evidence="1">
    <location>
        <begin position="12"/>
        <end position="33"/>
    </location>
</feature>
<keyword evidence="3" id="KW-1185">Reference proteome</keyword>
<evidence type="ECO:0000313" key="2">
    <source>
        <dbReference type="EMBL" id="SJM90426.1"/>
    </source>
</evidence>
<gene>
    <name evidence="2" type="ORF">CRENPOLYSF2_1660004</name>
</gene>
<keyword evidence="1" id="KW-0472">Membrane</keyword>
<keyword evidence="1" id="KW-0812">Transmembrane</keyword>
<evidence type="ECO:0000313" key="3">
    <source>
        <dbReference type="Proteomes" id="UP000195442"/>
    </source>
</evidence>
<reference evidence="3" key="1">
    <citation type="submission" date="2017-02" db="EMBL/GenBank/DDBJ databases">
        <authorList>
            <person name="Daims H."/>
        </authorList>
    </citation>
    <scope>NUCLEOTIDE SEQUENCE [LARGE SCALE GENOMIC DNA]</scope>
</reference>
<accession>A0A1R4H2M3</accession>
<dbReference type="AlphaFoldDB" id="A0A1R4H2M3"/>
<organism evidence="2 3">
    <name type="scientific">Crenothrix polyspora</name>
    <dbReference type="NCBI Taxonomy" id="360316"/>
    <lineage>
        <taxon>Bacteria</taxon>
        <taxon>Pseudomonadati</taxon>
        <taxon>Pseudomonadota</taxon>
        <taxon>Gammaproteobacteria</taxon>
        <taxon>Methylococcales</taxon>
        <taxon>Crenotrichaceae</taxon>
        <taxon>Crenothrix</taxon>
    </lineage>
</organism>